<name>A0A166CH20_9EURY</name>
<evidence type="ECO:0000259" key="6">
    <source>
        <dbReference type="PROSITE" id="PS51379"/>
    </source>
</evidence>
<dbReference type="Pfam" id="PF02589">
    <property type="entry name" value="LUD_dom"/>
    <property type="match status" value="1"/>
</dbReference>
<dbReference type="SUPFAM" id="SSF46548">
    <property type="entry name" value="alpha-helical ferredoxin"/>
    <property type="match status" value="1"/>
</dbReference>
<dbReference type="PANTHER" id="PTHR47153">
    <property type="entry name" value="LACTATE UTILIZATION PROTEIN B"/>
    <property type="match status" value="1"/>
</dbReference>
<keyword evidence="2" id="KW-0411">Iron-sulfur</keyword>
<keyword evidence="2" id="KW-0004">4Fe-4S</keyword>
<dbReference type="Pfam" id="PF13183">
    <property type="entry name" value="Fer4_8"/>
    <property type="match status" value="1"/>
</dbReference>
<evidence type="ECO:0000256" key="4">
    <source>
        <dbReference type="ARBA" id="ARBA00022982"/>
    </source>
</evidence>
<dbReference type="InterPro" id="IPR004452">
    <property type="entry name" value="LutB/LldF"/>
</dbReference>
<evidence type="ECO:0000313" key="8">
    <source>
        <dbReference type="Proteomes" id="UP000077275"/>
    </source>
</evidence>
<keyword evidence="2" id="KW-0408">Iron</keyword>
<dbReference type="RefSeq" id="WP_067260787.1">
    <property type="nucleotide sequence ID" value="NZ_LWMW01000169.1"/>
</dbReference>
<evidence type="ECO:0000256" key="5">
    <source>
        <dbReference type="SAM" id="MobiDB-lite"/>
    </source>
</evidence>
<dbReference type="PANTHER" id="PTHR47153:SF2">
    <property type="entry name" value="LACTATE UTILIZATION PROTEIN B"/>
    <property type="match status" value="1"/>
</dbReference>
<keyword evidence="8" id="KW-1185">Reference proteome</keyword>
<dbReference type="GO" id="GO:0016491">
    <property type="term" value="F:oxidoreductase activity"/>
    <property type="evidence" value="ECO:0007669"/>
    <property type="project" value="UniProtKB-ARBA"/>
</dbReference>
<dbReference type="InterPro" id="IPR009051">
    <property type="entry name" value="Helical_ferredxn"/>
</dbReference>
<dbReference type="InterPro" id="IPR024185">
    <property type="entry name" value="FTHF_cligase-like_sf"/>
</dbReference>
<keyword evidence="2" id="KW-0479">Metal-binding</keyword>
<dbReference type="InterPro" id="IPR003741">
    <property type="entry name" value="LUD_dom"/>
</dbReference>
<dbReference type="Gene3D" id="3.40.50.10420">
    <property type="entry name" value="NagB/RpiA/CoA transferase-like"/>
    <property type="match status" value="1"/>
</dbReference>
<evidence type="ECO:0000256" key="1">
    <source>
        <dbReference type="ARBA" id="ARBA00022448"/>
    </source>
</evidence>
<organism evidence="7 8">
    <name type="scientific">Methanobrevibacter cuticularis</name>
    <dbReference type="NCBI Taxonomy" id="47311"/>
    <lineage>
        <taxon>Archaea</taxon>
        <taxon>Methanobacteriati</taxon>
        <taxon>Methanobacteriota</taxon>
        <taxon>Methanomada group</taxon>
        <taxon>Methanobacteria</taxon>
        <taxon>Methanobacteriales</taxon>
        <taxon>Methanobacteriaceae</taxon>
        <taxon>Methanobrevibacter</taxon>
    </lineage>
</organism>
<dbReference type="InterPro" id="IPR017900">
    <property type="entry name" value="4Fe4S_Fe_S_CS"/>
</dbReference>
<dbReference type="InterPro" id="IPR037171">
    <property type="entry name" value="NagB/RpiA_transferase-like"/>
</dbReference>
<dbReference type="PROSITE" id="PS00198">
    <property type="entry name" value="4FE4S_FER_1"/>
    <property type="match status" value="2"/>
</dbReference>
<evidence type="ECO:0000313" key="7">
    <source>
        <dbReference type="EMBL" id="KZX14500.1"/>
    </source>
</evidence>
<keyword evidence="3" id="KW-0677">Repeat</keyword>
<dbReference type="GO" id="GO:0006089">
    <property type="term" value="P:lactate metabolic process"/>
    <property type="evidence" value="ECO:0007669"/>
    <property type="project" value="InterPro"/>
</dbReference>
<reference evidence="7 8" key="1">
    <citation type="submission" date="2016-04" db="EMBL/GenBank/DDBJ databases">
        <title>Genome sequence of Methanobrevibacter cuticularis DSM 11139.</title>
        <authorList>
            <person name="Poehlein A."/>
            <person name="Seedorf H."/>
            <person name="Daniel R."/>
        </authorList>
    </citation>
    <scope>NUCLEOTIDE SEQUENCE [LARGE SCALE GENOMIC DNA]</scope>
    <source>
        <strain evidence="7 8">DSM 11139</strain>
    </source>
</reference>
<dbReference type="GO" id="GO:0051539">
    <property type="term" value="F:4 iron, 4 sulfur cluster binding"/>
    <property type="evidence" value="ECO:0007669"/>
    <property type="project" value="UniProtKB-KW"/>
</dbReference>
<protein>
    <submittedName>
        <fullName evidence="7">Lactate utilization protein B</fullName>
    </submittedName>
</protein>
<accession>A0A166CH20</accession>
<dbReference type="PROSITE" id="PS51379">
    <property type="entry name" value="4FE4S_FER_2"/>
    <property type="match status" value="2"/>
</dbReference>
<dbReference type="STRING" id="47311.MBCUT_20720"/>
<sequence length="403" mass="44498">MKENELESMRKSFKTVYEKRKQILNSPQTKKLQENVLAIKKEAIEHYRELLEIAKDSFKANDIDCIFAKDDIEARDVIYDIIKSEDVDTVAKSKSNTLGEIAISKYLKSKNIDVVETDLGDRILQLKGTDNKPTHPTGPASHLNVAQIASIVNDSMDVNVEADPKAIMKVVREDVLNRINTSTLGISGANAIASEDGSLVFIHNEGNISLISLMKTHIVVVGIDKLLRTIEDAISLVKLETIYATGSKVTSYINIVSGPSKTADIEKKLIKNMYGAEKVIVIILDNGRSEAIADIDDCLLCIGCGSCIVTCPVYNVIGNEFGFNNYLGGRGVAMSKFIEDNETSYNSGLYMCTLCGLCTINCPVAIPTNEIIEKIRSSSQKEGFYPKKHGKFRDNIKNRNSPY</sequence>
<feature type="region of interest" description="Disordered" evidence="5">
    <location>
        <begin position="383"/>
        <end position="403"/>
    </location>
</feature>
<evidence type="ECO:0000256" key="2">
    <source>
        <dbReference type="ARBA" id="ARBA00022485"/>
    </source>
</evidence>
<dbReference type="Proteomes" id="UP000077275">
    <property type="component" value="Unassembled WGS sequence"/>
</dbReference>
<feature type="domain" description="4Fe-4S ferredoxin-type" evidence="6">
    <location>
        <begin position="291"/>
        <end position="322"/>
    </location>
</feature>
<keyword evidence="1" id="KW-0813">Transport</keyword>
<dbReference type="InterPro" id="IPR017896">
    <property type="entry name" value="4Fe4S_Fe-S-bd"/>
</dbReference>
<dbReference type="Gene3D" id="1.10.1060.10">
    <property type="entry name" value="Alpha-helical ferredoxin"/>
    <property type="match status" value="1"/>
</dbReference>
<dbReference type="EMBL" id="LWMW01000169">
    <property type="protein sequence ID" value="KZX14500.1"/>
    <property type="molecule type" value="Genomic_DNA"/>
</dbReference>
<dbReference type="AlphaFoldDB" id="A0A166CH20"/>
<keyword evidence="4" id="KW-0249">Electron transport</keyword>
<proteinExistence type="predicted"/>
<evidence type="ECO:0000256" key="3">
    <source>
        <dbReference type="ARBA" id="ARBA00022737"/>
    </source>
</evidence>
<gene>
    <name evidence="7" type="primary">lutB</name>
    <name evidence="7" type="ORF">MBCUT_20720</name>
</gene>
<feature type="domain" description="4Fe-4S ferredoxin-type" evidence="6">
    <location>
        <begin position="341"/>
        <end position="371"/>
    </location>
</feature>
<comment type="caution">
    <text evidence="7">The sequence shown here is derived from an EMBL/GenBank/DDBJ whole genome shotgun (WGS) entry which is preliminary data.</text>
</comment>
<dbReference type="SUPFAM" id="SSF100950">
    <property type="entry name" value="NagB/RpiA/CoA transferase-like"/>
    <property type="match status" value="1"/>
</dbReference>
<dbReference type="PATRIC" id="fig|47311.3.peg.2270"/>
<dbReference type="OrthoDB" id="23833at2157"/>